<sequence length="445" mass="52896">MDGIKNFGRKECHTGIFALYVLVGMMGVLLSYIGGMSNEKSVTVFMTKNSIFLICVFVSILFLTNLCFMVSMMCFLGNIVIFLILIIGPFPFWVLFLSQFRILHLIYLILPVYLFTSILLFYYRYCKYIGITRKYLRVSCIILMRNIFQLFIFFSLVFIIFGCVTVLLFYLICRYKDSLVKYIMFDSIIILFSIWSYFICSFLLSTLVSLYIYYKMSTCLADDGINPLYFTFRNIKNHLNDLFLLEFMNKVRDEDTDVSLVPIRHKLDVFVVWTFVGVICNCMECNINGMDSWPKYFMTFYFLCYFESKKHFKNVFKSINFKNIFMYNRPTLVLRTFQFIVFGLLLVCINSSFKMFYQMSIMERIFCLVFSFVFLDFIVVVEDSIWKCFVVAGCYDKELVDSCLKNSYKNILYVKEKYSEKLFGYLGRKKYFRTSPCMCWHIKVF</sequence>
<name>A0A4Q9LTG0_9MICR</name>
<dbReference type="EMBL" id="PITK01000997">
    <property type="protein sequence ID" value="TBU11879.1"/>
    <property type="molecule type" value="Genomic_DNA"/>
</dbReference>
<evidence type="ECO:0000313" key="3">
    <source>
        <dbReference type="Proteomes" id="UP000292282"/>
    </source>
</evidence>
<protein>
    <submittedName>
        <fullName evidence="2">Uncharacterized protein</fullName>
    </submittedName>
</protein>
<dbReference type="VEuPathDB" id="MicrosporidiaDB:CWI38_0997p0010"/>
<reference evidence="2 3" key="1">
    <citation type="submission" date="2017-12" db="EMBL/GenBank/DDBJ databases">
        <authorList>
            <person name="Pombert J.-F."/>
            <person name="Haag K.L."/>
            <person name="Ebert D."/>
        </authorList>
    </citation>
    <scope>NUCLEOTIDE SEQUENCE [LARGE SCALE GENOMIC DNA]</scope>
    <source>
        <strain evidence="2">IL-G-3</strain>
    </source>
</reference>
<feature type="transmembrane region" description="Helical" evidence="1">
    <location>
        <begin position="192"/>
        <end position="214"/>
    </location>
</feature>
<feature type="transmembrane region" description="Helical" evidence="1">
    <location>
        <begin position="75"/>
        <end position="96"/>
    </location>
</feature>
<dbReference type="Proteomes" id="UP000292282">
    <property type="component" value="Unassembled WGS sequence"/>
</dbReference>
<evidence type="ECO:0000256" key="1">
    <source>
        <dbReference type="SAM" id="Phobius"/>
    </source>
</evidence>
<feature type="transmembrane region" description="Helical" evidence="1">
    <location>
        <begin position="12"/>
        <end position="30"/>
    </location>
</feature>
<feature type="transmembrane region" description="Helical" evidence="1">
    <location>
        <begin position="269"/>
        <end position="289"/>
    </location>
</feature>
<keyword evidence="1" id="KW-0812">Transmembrane</keyword>
<feature type="transmembrane region" description="Helical" evidence="1">
    <location>
        <begin position="365"/>
        <end position="381"/>
    </location>
</feature>
<feature type="transmembrane region" description="Helical" evidence="1">
    <location>
        <begin position="147"/>
        <end position="172"/>
    </location>
</feature>
<feature type="transmembrane region" description="Helical" evidence="1">
    <location>
        <begin position="50"/>
        <end position="68"/>
    </location>
</feature>
<feature type="transmembrane region" description="Helical" evidence="1">
    <location>
        <begin position="102"/>
        <end position="126"/>
    </location>
</feature>
<keyword evidence="1" id="KW-1133">Transmembrane helix</keyword>
<comment type="caution">
    <text evidence="2">The sequence shown here is derived from an EMBL/GenBank/DDBJ whole genome shotgun (WGS) entry which is preliminary data.</text>
</comment>
<evidence type="ECO:0000313" key="2">
    <source>
        <dbReference type="EMBL" id="TBU11879.1"/>
    </source>
</evidence>
<dbReference type="AlphaFoldDB" id="A0A4Q9LTG0"/>
<accession>A0A4Q9LTG0</accession>
<feature type="transmembrane region" description="Helical" evidence="1">
    <location>
        <begin position="332"/>
        <end position="353"/>
    </location>
</feature>
<keyword evidence="1" id="KW-0472">Membrane</keyword>
<proteinExistence type="predicted"/>
<organism evidence="2 3">
    <name type="scientific">Hamiltosporidium tvaerminnensis</name>
    <dbReference type="NCBI Taxonomy" id="1176355"/>
    <lineage>
        <taxon>Eukaryota</taxon>
        <taxon>Fungi</taxon>
        <taxon>Fungi incertae sedis</taxon>
        <taxon>Microsporidia</taxon>
        <taxon>Dubosqiidae</taxon>
        <taxon>Hamiltosporidium</taxon>
    </lineage>
</organism>
<gene>
    <name evidence="2" type="ORF">CWI38_0997p0010</name>
</gene>
<keyword evidence="3" id="KW-1185">Reference proteome</keyword>